<dbReference type="EMBL" id="CP003639">
    <property type="protein sequence ID" value="AFM41079.1"/>
    <property type="molecule type" value="Genomic_DNA"/>
</dbReference>
<dbReference type="AlphaFoldDB" id="I4D5K5"/>
<dbReference type="PANTHER" id="PTHR43877">
    <property type="entry name" value="AMINOALKYLPHOSPHONATE N-ACETYLTRANSFERASE-RELATED-RELATED"/>
    <property type="match status" value="1"/>
</dbReference>
<proteinExistence type="predicted"/>
<dbReference type="RefSeq" id="WP_014827083.1">
    <property type="nucleotide sequence ID" value="NC_018068.1"/>
</dbReference>
<evidence type="ECO:0000259" key="3">
    <source>
        <dbReference type="PROSITE" id="PS51186"/>
    </source>
</evidence>
<reference evidence="4 5" key="1">
    <citation type="journal article" date="2012" name="J. Bacteriol.">
        <title>Complete genome sequences of Desulfosporosinus orientis DSM765T, Desulfosporosinus youngiae DSM17734T, Desulfosporosinus meridiei DSM13257T, and Desulfosporosinus acidiphilus DSM22704T.</title>
        <authorList>
            <person name="Pester M."/>
            <person name="Brambilla E."/>
            <person name="Alazard D."/>
            <person name="Rattei T."/>
            <person name="Weinmaier T."/>
            <person name="Han J."/>
            <person name="Lucas S."/>
            <person name="Lapidus A."/>
            <person name="Cheng J.F."/>
            <person name="Goodwin L."/>
            <person name="Pitluck S."/>
            <person name="Peters L."/>
            <person name="Ovchinnikova G."/>
            <person name="Teshima H."/>
            <person name="Detter J.C."/>
            <person name="Han C.S."/>
            <person name="Tapia R."/>
            <person name="Land M.L."/>
            <person name="Hauser L."/>
            <person name="Kyrpides N.C."/>
            <person name="Ivanova N.N."/>
            <person name="Pagani I."/>
            <person name="Huntmann M."/>
            <person name="Wei C.L."/>
            <person name="Davenport K.W."/>
            <person name="Daligault H."/>
            <person name="Chain P.S."/>
            <person name="Chen A."/>
            <person name="Mavromatis K."/>
            <person name="Markowitz V."/>
            <person name="Szeto E."/>
            <person name="Mikhailova N."/>
            <person name="Pati A."/>
            <person name="Wagner M."/>
            <person name="Woyke T."/>
            <person name="Ollivier B."/>
            <person name="Klenk H.P."/>
            <person name="Spring S."/>
            <person name="Loy A."/>
        </authorList>
    </citation>
    <scope>NUCLEOTIDE SEQUENCE [LARGE SCALE GENOMIC DNA]</scope>
    <source>
        <strain evidence="5">DSM 22704 / JCM 16185 / SJ4</strain>
    </source>
</reference>
<dbReference type="Pfam" id="PF00583">
    <property type="entry name" value="Acetyltransf_1"/>
    <property type="match status" value="1"/>
</dbReference>
<keyword evidence="5" id="KW-1185">Reference proteome</keyword>
<name>I4D5K5_DESAJ</name>
<feature type="domain" description="N-acetyltransferase" evidence="3">
    <location>
        <begin position="3"/>
        <end position="144"/>
    </location>
</feature>
<keyword evidence="2" id="KW-0012">Acyltransferase</keyword>
<dbReference type="HOGENOM" id="CLU_013985_34_4_9"/>
<dbReference type="Proteomes" id="UP000002892">
    <property type="component" value="Chromosome"/>
</dbReference>
<evidence type="ECO:0000256" key="2">
    <source>
        <dbReference type="ARBA" id="ARBA00023315"/>
    </source>
</evidence>
<dbReference type="Gene3D" id="3.40.630.30">
    <property type="match status" value="1"/>
</dbReference>
<dbReference type="KEGG" id="dai:Desaci_2109"/>
<dbReference type="InterPro" id="IPR050832">
    <property type="entry name" value="Bact_Acetyltransf"/>
</dbReference>
<dbReference type="GO" id="GO:0016747">
    <property type="term" value="F:acyltransferase activity, transferring groups other than amino-acyl groups"/>
    <property type="evidence" value="ECO:0007669"/>
    <property type="project" value="InterPro"/>
</dbReference>
<dbReference type="InterPro" id="IPR016181">
    <property type="entry name" value="Acyl_CoA_acyltransferase"/>
</dbReference>
<organism evidence="4 5">
    <name type="scientific">Desulfosporosinus acidiphilus (strain DSM 22704 / JCM 16185 / SJ4)</name>
    <dbReference type="NCBI Taxonomy" id="646529"/>
    <lineage>
        <taxon>Bacteria</taxon>
        <taxon>Bacillati</taxon>
        <taxon>Bacillota</taxon>
        <taxon>Clostridia</taxon>
        <taxon>Eubacteriales</taxon>
        <taxon>Desulfitobacteriaceae</taxon>
        <taxon>Desulfosporosinus</taxon>
    </lineage>
</organism>
<dbReference type="PROSITE" id="PS51186">
    <property type="entry name" value="GNAT"/>
    <property type="match status" value="1"/>
</dbReference>
<keyword evidence="1 4" id="KW-0808">Transferase</keyword>
<protein>
    <submittedName>
        <fullName evidence="4">Acetyltransferase</fullName>
    </submittedName>
</protein>
<evidence type="ECO:0000256" key="1">
    <source>
        <dbReference type="ARBA" id="ARBA00022679"/>
    </source>
</evidence>
<dbReference type="SUPFAM" id="SSF55729">
    <property type="entry name" value="Acyl-CoA N-acyltransferases (Nat)"/>
    <property type="match status" value="1"/>
</dbReference>
<sequence length="144" mass="16319">MIIIIRECELKDYADIVLLNKNEMGYNYPAEDTKGQLERLLCDKNHKLYVAEVSDKVVGYIHANNHDLLYTPHLKNIMGIAVSSNFRGKGIGKMLLNEVENWARDTGAWGIRLVSGATRMGSHAFYTACGYTCNKEQKNFSKML</sequence>
<gene>
    <name evidence="4" type="ordered locus">Desaci_2109</name>
</gene>
<evidence type="ECO:0000313" key="5">
    <source>
        <dbReference type="Proteomes" id="UP000002892"/>
    </source>
</evidence>
<dbReference type="CDD" id="cd04301">
    <property type="entry name" value="NAT_SF"/>
    <property type="match status" value="1"/>
</dbReference>
<accession>I4D5K5</accession>
<dbReference type="eggNOG" id="COG0456">
    <property type="taxonomic scope" value="Bacteria"/>
</dbReference>
<dbReference type="InterPro" id="IPR000182">
    <property type="entry name" value="GNAT_dom"/>
</dbReference>
<evidence type="ECO:0000313" key="4">
    <source>
        <dbReference type="EMBL" id="AFM41079.1"/>
    </source>
</evidence>